<dbReference type="Gene3D" id="3.40.50.720">
    <property type="entry name" value="NAD(P)-binding Rossmann-like Domain"/>
    <property type="match status" value="1"/>
</dbReference>
<keyword evidence="5 7" id="KW-1133">Transmembrane helix</keyword>
<dbReference type="PANTHER" id="PTHR30576">
    <property type="entry name" value="COLANIC BIOSYNTHESIS UDP-GLUCOSE LIPID CARRIER TRANSFERASE"/>
    <property type="match status" value="1"/>
</dbReference>
<keyword evidence="4 7" id="KW-0812">Transmembrane</keyword>
<proteinExistence type="inferred from homology"/>
<evidence type="ECO:0000256" key="3">
    <source>
        <dbReference type="ARBA" id="ARBA00022679"/>
    </source>
</evidence>
<dbReference type="KEGG" id="tbn:TBH_C2623"/>
<keyword evidence="10" id="KW-1185">Reference proteome</keyword>
<gene>
    <name evidence="9" type="ORF">TBH_C2623</name>
</gene>
<comment type="subcellular location">
    <subcellularLocation>
        <location evidence="1">Membrane</location>
        <topology evidence="1">Multi-pass membrane protein</topology>
    </subcellularLocation>
</comment>
<dbReference type="NCBIfam" id="TIGR03023">
    <property type="entry name" value="WcaJ_sugtrans"/>
    <property type="match status" value="1"/>
</dbReference>
<dbReference type="SUPFAM" id="SSF51735">
    <property type="entry name" value="NAD(P)-binding Rossmann-fold domains"/>
    <property type="match status" value="1"/>
</dbReference>
<dbReference type="AlphaFoldDB" id="A0A7U6GKY6"/>
<dbReference type="EMBL" id="AP012273">
    <property type="protein sequence ID" value="BAO45529.1"/>
    <property type="molecule type" value="Genomic_DNA"/>
</dbReference>
<dbReference type="OrthoDB" id="9808602at2"/>
<dbReference type="RefSeq" id="WP_041069288.1">
    <property type="nucleotide sequence ID" value="NZ_AP012273.1"/>
</dbReference>
<comment type="similarity">
    <text evidence="2">Belongs to the bacterial sugar transferase family.</text>
</comment>
<dbReference type="InterPro" id="IPR036291">
    <property type="entry name" value="NAD(P)-bd_dom_sf"/>
</dbReference>
<feature type="transmembrane region" description="Helical" evidence="7">
    <location>
        <begin position="112"/>
        <end position="134"/>
    </location>
</feature>
<evidence type="ECO:0000313" key="10">
    <source>
        <dbReference type="Proteomes" id="UP000031631"/>
    </source>
</evidence>
<dbReference type="NCBIfam" id="TIGR03025">
    <property type="entry name" value="EPS_sugtrans"/>
    <property type="match status" value="1"/>
</dbReference>
<dbReference type="InterPro" id="IPR003362">
    <property type="entry name" value="Bact_transf"/>
</dbReference>
<keyword evidence="3 9" id="KW-0808">Transferase</keyword>
<dbReference type="InterPro" id="IPR017473">
    <property type="entry name" value="Undecaprenyl-P_gluc_Ptfrase"/>
</dbReference>
<dbReference type="GO" id="GO:0016020">
    <property type="term" value="C:membrane"/>
    <property type="evidence" value="ECO:0007669"/>
    <property type="project" value="UniProtKB-SubCell"/>
</dbReference>
<evidence type="ECO:0000313" key="9">
    <source>
        <dbReference type="EMBL" id="BAO45529.1"/>
    </source>
</evidence>
<feature type="transmembrane region" description="Helical" evidence="7">
    <location>
        <begin position="50"/>
        <end position="68"/>
    </location>
</feature>
<reference evidence="9 10" key="1">
    <citation type="journal article" date="2014" name="PLoS ONE">
        <title>Physiological and genomic features of a novel sulfur-oxidizing gammaproteobacterium belonging to a previously uncultivated symbiotic lineage isolated from a hydrothermal vent.</title>
        <authorList>
            <person name="Nunoura T."/>
            <person name="Takaki Y."/>
            <person name="Kazama H."/>
            <person name="Kakuta J."/>
            <person name="Shimamura S."/>
            <person name="Makita H."/>
            <person name="Hirai M."/>
            <person name="Miyazaki M."/>
            <person name="Takai K."/>
        </authorList>
    </citation>
    <scope>NUCLEOTIDE SEQUENCE [LARGE SCALE GENOMIC DNA]</scope>
    <source>
        <strain evidence="9 10">Hiromi1</strain>
    </source>
</reference>
<evidence type="ECO:0000256" key="4">
    <source>
        <dbReference type="ARBA" id="ARBA00022692"/>
    </source>
</evidence>
<evidence type="ECO:0000256" key="2">
    <source>
        <dbReference type="ARBA" id="ARBA00006464"/>
    </source>
</evidence>
<dbReference type="GO" id="GO:0009242">
    <property type="term" value="P:colanic acid biosynthetic process"/>
    <property type="evidence" value="ECO:0007669"/>
    <property type="project" value="TreeGrafter"/>
</dbReference>
<name>A0A7U6GKY6_9GAMM</name>
<sequence length="470" mass="53830">MFKQGLIREYSPVFSFAARLLDLCIVVFGGVLAFYIRFDHLELTSSYELALVLGALLAAIILPLFKLYHSWRGKGLWQQIWMTTLAWGVVVLIMVLLAFGTKSGALYSRYWAASWVGIAWLGLVLVRVVVRVVFNYMRRQGLNHRHIVVVGAGTLGRNVARQLLDAQWVGYDLVSFWDDDPGLQGKEVGGIPVISCEKGCRQLENRKDYVDEIWLALPLRAEKRMQEILQLLRHSTVKIRLVPDIFGFRLLNHSITEVAGVPVLDLRASPMEGANRLIKAVEDRVLAFIILLLISPLLVIIALGVKLSSPGPVLFKQKRHGWDGKPITVYKFRTMEIHEEKDGQVTQAKKNDPRVTPFGAFLRRTSLDELPQFFNVLQGRMSIVGPRPHALAHNEMYKDQVEAYMQRHRVKPGITGWAQINGWRGETDTLDKMEKRVEYDLYYIENWSLWFDLKIIFITLFKGFVHQKAY</sequence>
<dbReference type="InterPro" id="IPR017475">
    <property type="entry name" value="EPS_sugar_tfrase"/>
</dbReference>
<dbReference type="Proteomes" id="UP000031631">
    <property type="component" value="Chromosome"/>
</dbReference>
<organism evidence="9 10">
    <name type="scientific">Thiolapillus brandeum</name>
    <dbReference type="NCBI Taxonomy" id="1076588"/>
    <lineage>
        <taxon>Bacteria</taxon>
        <taxon>Pseudomonadati</taxon>
        <taxon>Pseudomonadota</taxon>
        <taxon>Gammaproteobacteria</taxon>
        <taxon>Chromatiales</taxon>
        <taxon>Sedimenticolaceae</taxon>
        <taxon>Thiolapillus</taxon>
    </lineage>
</organism>
<feature type="domain" description="Bacterial sugar transferase" evidence="8">
    <location>
        <begin position="279"/>
        <end position="462"/>
    </location>
</feature>
<dbReference type="PANTHER" id="PTHR30576:SF21">
    <property type="entry name" value="UDP-GLUCOSE:UNDECAPRENYL-PHOSPHATE GLUCOSE-1-PHOSPHATE TRANSFERASE"/>
    <property type="match status" value="1"/>
</dbReference>
<feature type="transmembrane region" description="Helical" evidence="7">
    <location>
        <begin position="285"/>
        <end position="305"/>
    </location>
</feature>
<feature type="transmembrane region" description="Helical" evidence="7">
    <location>
        <begin position="20"/>
        <end position="38"/>
    </location>
</feature>
<protein>
    <submittedName>
        <fullName evidence="9">Undecaprenyl-phosphate galactose phosphotransferase</fullName>
    </submittedName>
</protein>
<evidence type="ECO:0000256" key="6">
    <source>
        <dbReference type="ARBA" id="ARBA00023136"/>
    </source>
</evidence>
<accession>A0A7U6GKY6</accession>
<dbReference type="Pfam" id="PF02397">
    <property type="entry name" value="Bac_transf"/>
    <property type="match status" value="1"/>
</dbReference>
<dbReference type="GO" id="GO:0089702">
    <property type="term" value="F:undecaprenyl-phosphate glucose phosphotransferase activity"/>
    <property type="evidence" value="ECO:0007669"/>
    <property type="project" value="TreeGrafter"/>
</dbReference>
<evidence type="ECO:0000256" key="1">
    <source>
        <dbReference type="ARBA" id="ARBA00004141"/>
    </source>
</evidence>
<keyword evidence="6 7" id="KW-0472">Membrane</keyword>
<evidence type="ECO:0000259" key="8">
    <source>
        <dbReference type="Pfam" id="PF02397"/>
    </source>
</evidence>
<evidence type="ECO:0000256" key="5">
    <source>
        <dbReference type="ARBA" id="ARBA00022989"/>
    </source>
</evidence>
<dbReference type="Pfam" id="PF13727">
    <property type="entry name" value="CoA_binding_3"/>
    <property type="match status" value="1"/>
</dbReference>
<evidence type="ECO:0000256" key="7">
    <source>
        <dbReference type="SAM" id="Phobius"/>
    </source>
</evidence>
<feature type="transmembrane region" description="Helical" evidence="7">
    <location>
        <begin position="80"/>
        <end position="100"/>
    </location>
</feature>